<name>A0A517Z155_9PLAN</name>
<dbReference type="SUPFAM" id="SSF52317">
    <property type="entry name" value="Class I glutamine amidotransferase-like"/>
    <property type="match status" value="1"/>
</dbReference>
<organism evidence="4 5">
    <name type="scientific">Maioricimonas rarisocia</name>
    <dbReference type="NCBI Taxonomy" id="2528026"/>
    <lineage>
        <taxon>Bacteria</taxon>
        <taxon>Pseudomonadati</taxon>
        <taxon>Planctomycetota</taxon>
        <taxon>Planctomycetia</taxon>
        <taxon>Planctomycetales</taxon>
        <taxon>Planctomycetaceae</taxon>
        <taxon>Maioricimonas</taxon>
    </lineage>
</organism>
<feature type="domain" description="VWFA" evidence="3">
    <location>
        <begin position="99"/>
        <end position="296"/>
    </location>
</feature>
<keyword evidence="2" id="KW-1133">Transmembrane helix</keyword>
<dbReference type="InterPro" id="IPR029062">
    <property type="entry name" value="Class_I_gatase-like"/>
</dbReference>
<evidence type="ECO:0000256" key="1">
    <source>
        <dbReference type="SAM" id="MobiDB-lite"/>
    </source>
</evidence>
<reference evidence="4 5" key="1">
    <citation type="submission" date="2019-02" db="EMBL/GenBank/DDBJ databases">
        <title>Deep-cultivation of Planctomycetes and their phenomic and genomic characterization uncovers novel biology.</title>
        <authorList>
            <person name="Wiegand S."/>
            <person name="Jogler M."/>
            <person name="Boedeker C."/>
            <person name="Pinto D."/>
            <person name="Vollmers J."/>
            <person name="Rivas-Marin E."/>
            <person name="Kohn T."/>
            <person name="Peeters S.H."/>
            <person name="Heuer A."/>
            <person name="Rast P."/>
            <person name="Oberbeckmann S."/>
            <person name="Bunk B."/>
            <person name="Jeske O."/>
            <person name="Meyerdierks A."/>
            <person name="Storesund J.E."/>
            <person name="Kallscheuer N."/>
            <person name="Luecker S."/>
            <person name="Lage O.M."/>
            <person name="Pohl T."/>
            <person name="Merkel B.J."/>
            <person name="Hornburger P."/>
            <person name="Mueller R.-W."/>
            <person name="Bruemmer F."/>
            <person name="Labrenz M."/>
            <person name="Spormann A.M."/>
            <person name="Op den Camp H."/>
            <person name="Overmann J."/>
            <person name="Amann R."/>
            <person name="Jetten M.S.M."/>
            <person name="Mascher T."/>
            <person name="Medema M.H."/>
            <person name="Devos D.P."/>
            <person name="Kaster A.-K."/>
            <person name="Ovreas L."/>
            <person name="Rohde M."/>
            <person name="Galperin M.Y."/>
            <person name="Jogler C."/>
        </authorList>
    </citation>
    <scope>NUCLEOTIDE SEQUENCE [LARGE SCALE GENOMIC DNA]</scope>
    <source>
        <strain evidence="4 5">Mal4</strain>
    </source>
</reference>
<dbReference type="AlphaFoldDB" id="A0A517Z155"/>
<dbReference type="InterPro" id="IPR024163">
    <property type="entry name" value="Aerotolerance_reg_N"/>
</dbReference>
<dbReference type="Proteomes" id="UP000320496">
    <property type="component" value="Chromosome"/>
</dbReference>
<feature type="region of interest" description="Disordered" evidence="1">
    <location>
        <begin position="624"/>
        <end position="653"/>
    </location>
</feature>
<dbReference type="InterPro" id="IPR011635">
    <property type="entry name" value="CARDB"/>
</dbReference>
<sequence length="782" mass="86558">MATWIAQHFLNPAFFWPGVALVAAPIIIHLINRLRYRRVRFAAMEFLLASEQRNRRRILFEQLLLLLLRILMVLLILLLVGRFVLDAQQLTLFRGAKSHHVVILDDSGSMQDRLGDETAFQAARSVVEKIVAEGAQRPGTQKFTLILLSRPGETIAGLSERDIDDALLDEVSTRLSDLQATHQALDLVDGLEAARDRLMDDRSAVKHLHVVSDFRQDDWFDNARLGETVRELDAADISVNLVRVIGDVHENLAVTDLTGAVEAAAAGVPVSFTAKVSNFGTREVEDVRLGVFVDSQQLPMNLVFQSIEAGKEVSRTFEVVFETPGNHRLHVTLENDALESDNVRYVAVEVPVNNPVLVVDGTPGGTQGLYIADALAADTSVTGYSALVQGPDYLRRNPLEKFQAIYLVNVPELPPDAVDALEKFAAAGGGLAWFMGDTVRPAFYNDKLYRNGEGLFPVPLAGSPTELPREDSTSPGPDLIPADHPLFRILGGQENPFIDAVFVNLFYPVATDWWANRQPEEDQFRVLATLRNRQPLILEHEYGESRIVTCLTAAGPLVSPQGTVWNNWANGPGAPSFAVMQLELARHIARSEHLLPRQPAGVPLDLTLNRAYYRENLEIVSPDNQATQLKAATPETTAEESDEASPAAEELPPLVASFRETDAPGIYTVRLTTREQQVEERLFAYNVPVEESRLDVASDETIRRQIGENVSVTIQEPGTFDWIRTESAGNEIRWWLLAALVLLAVCEQLLAYRLSYHPDGEARKGGLRSPARGLRPGWTANS</sequence>
<evidence type="ECO:0000256" key="2">
    <source>
        <dbReference type="SAM" id="Phobius"/>
    </source>
</evidence>
<dbReference type="NCBIfam" id="TIGR02226">
    <property type="entry name" value="two_anch"/>
    <property type="match status" value="1"/>
</dbReference>
<dbReference type="SUPFAM" id="SSF53300">
    <property type="entry name" value="vWA-like"/>
    <property type="match status" value="1"/>
</dbReference>
<accession>A0A517Z155</accession>
<dbReference type="InterPro" id="IPR011933">
    <property type="entry name" value="Double_TM_dom"/>
</dbReference>
<keyword evidence="2" id="KW-0812">Transmembrane</keyword>
<dbReference type="Pfam" id="PF13519">
    <property type="entry name" value="VWA_2"/>
    <property type="match status" value="1"/>
</dbReference>
<dbReference type="InterPro" id="IPR013783">
    <property type="entry name" value="Ig-like_fold"/>
</dbReference>
<dbReference type="InterPro" id="IPR036465">
    <property type="entry name" value="vWFA_dom_sf"/>
</dbReference>
<evidence type="ECO:0000313" key="4">
    <source>
        <dbReference type="EMBL" id="QDU36204.1"/>
    </source>
</evidence>
<dbReference type="PROSITE" id="PS50234">
    <property type="entry name" value="VWFA"/>
    <property type="match status" value="1"/>
</dbReference>
<dbReference type="Gene3D" id="2.60.40.10">
    <property type="entry name" value="Immunoglobulins"/>
    <property type="match status" value="1"/>
</dbReference>
<dbReference type="PANTHER" id="PTHR37464">
    <property type="entry name" value="BLL2463 PROTEIN"/>
    <property type="match status" value="1"/>
</dbReference>
<feature type="compositionally biased region" description="Low complexity" evidence="1">
    <location>
        <begin position="644"/>
        <end position="653"/>
    </location>
</feature>
<dbReference type="KEGG" id="mri:Mal4_04880"/>
<keyword evidence="2" id="KW-0472">Membrane</keyword>
<evidence type="ECO:0000313" key="5">
    <source>
        <dbReference type="Proteomes" id="UP000320496"/>
    </source>
</evidence>
<evidence type="ECO:0000259" key="3">
    <source>
        <dbReference type="PROSITE" id="PS50234"/>
    </source>
</evidence>
<dbReference type="Gene3D" id="3.40.50.410">
    <property type="entry name" value="von Willebrand factor, type A domain"/>
    <property type="match status" value="1"/>
</dbReference>
<dbReference type="RefSeq" id="WP_145366891.1">
    <property type="nucleotide sequence ID" value="NZ_CP036275.1"/>
</dbReference>
<keyword evidence="5" id="KW-1185">Reference proteome</keyword>
<dbReference type="EMBL" id="CP036275">
    <property type="protein sequence ID" value="QDU36204.1"/>
    <property type="molecule type" value="Genomic_DNA"/>
</dbReference>
<feature type="transmembrane region" description="Helical" evidence="2">
    <location>
        <begin position="13"/>
        <end position="31"/>
    </location>
</feature>
<protein>
    <recommendedName>
        <fullName evidence="3">VWFA domain-containing protein</fullName>
    </recommendedName>
</protein>
<feature type="transmembrane region" description="Helical" evidence="2">
    <location>
        <begin position="63"/>
        <end position="85"/>
    </location>
</feature>
<dbReference type="OrthoDB" id="237862at2"/>
<dbReference type="Pfam" id="PF07705">
    <property type="entry name" value="CARDB"/>
    <property type="match status" value="1"/>
</dbReference>
<gene>
    <name evidence="4" type="ORF">Mal4_04880</name>
</gene>
<dbReference type="InterPro" id="IPR002035">
    <property type="entry name" value="VWF_A"/>
</dbReference>
<dbReference type="PANTHER" id="PTHR37464:SF1">
    <property type="entry name" value="BLL2463 PROTEIN"/>
    <property type="match status" value="1"/>
</dbReference>
<proteinExistence type="predicted"/>
<dbReference type="Gene3D" id="3.40.50.880">
    <property type="match status" value="1"/>
</dbReference>
<dbReference type="Pfam" id="PF07584">
    <property type="entry name" value="BatA"/>
    <property type="match status" value="1"/>
</dbReference>